<feature type="region of interest" description="Disordered" evidence="4">
    <location>
        <begin position="1"/>
        <end position="27"/>
    </location>
</feature>
<proteinExistence type="inferred from homology"/>
<dbReference type="EMBL" id="WSES01000008">
    <property type="protein sequence ID" value="MVW63396.1"/>
    <property type="molecule type" value="Genomic_DNA"/>
</dbReference>
<dbReference type="GO" id="GO:0016020">
    <property type="term" value="C:membrane"/>
    <property type="evidence" value="ECO:0007669"/>
    <property type="project" value="TreeGrafter"/>
</dbReference>
<dbReference type="RefSeq" id="WP_082577202.1">
    <property type="nucleotide sequence ID" value="NZ_WSES01000008.1"/>
</dbReference>
<evidence type="ECO:0000256" key="1">
    <source>
        <dbReference type="ARBA" id="ARBA00006484"/>
    </source>
</evidence>
<protein>
    <submittedName>
        <fullName evidence="5">SDR family NAD(P)-dependent oxidoreductase</fullName>
    </submittedName>
</protein>
<accession>A0A7X3G453</accession>
<dbReference type="PRINTS" id="PR00080">
    <property type="entry name" value="SDRFAMILY"/>
</dbReference>
<comment type="similarity">
    <text evidence="1 3">Belongs to the short-chain dehydrogenases/reductases (SDR) family.</text>
</comment>
<dbReference type="SUPFAM" id="SSF51735">
    <property type="entry name" value="NAD(P)-binding Rossmann-fold domains"/>
    <property type="match status" value="1"/>
</dbReference>
<sequence length="270" mass="28232">MADLNASPSTTAQPSVDALPDPAPDPVRWQRPLHGRVALVTGAASGLGAALAAVLAAEGCDLVAADIRADALQMAMPALLGHGVRASALALDVGDPGAARAAIERCVATMGRIDILVNNAGTDVTLPLSDLSEQDWLRVINTNLNGPFLLAKHAAAHMRSQGSGDIVNVASTAAKRAWPNASAYHASKWGLLGLSHALHAELRPHGIRVTAVVAGGMRTPFLLDRFPELDPTRLQDPASVAQAIRHALLLPRESVIAEMTVLPMQETSWP</sequence>
<dbReference type="InterPro" id="IPR002347">
    <property type="entry name" value="SDR_fam"/>
</dbReference>
<dbReference type="FunFam" id="3.40.50.720:FF:000084">
    <property type="entry name" value="Short-chain dehydrogenase reductase"/>
    <property type="match status" value="1"/>
</dbReference>
<dbReference type="PRINTS" id="PR00081">
    <property type="entry name" value="GDHRDH"/>
</dbReference>
<keyword evidence="6" id="KW-1185">Reference proteome</keyword>
<feature type="compositionally biased region" description="Polar residues" evidence="4">
    <location>
        <begin position="1"/>
        <end position="13"/>
    </location>
</feature>
<dbReference type="Gene3D" id="3.40.50.720">
    <property type="entry name" value="NAD(P)-binding Rossmann-like Domain"/>
    <property type="match status" value="1"/>
</dbReference>
<evidence type="ECO:0000256" key="3">
    <source>
        <dbReference type="RuleBase" id="RU000363"/>
    </source>
</evidence>
<name>A0A7X3G453_9BURK</name>
<dbReference type="GO" id="GO:0016491">
    <property type="term" value="F:oxidoreductase activity"/>
    <property type="evidence" value="ECO:0007669"/>
    <property type="project" value="UniProtKB-KW"/>
</dbReference>
<gene>
    <name evidence="5" type="ORF">GPY61_26075</name>
</gene>
<evidence type="ECO:0000313" key="6">
    <source>
        <dbReference type="Proteomes" id="UP000443353"/>
    </source>
</evidence>
<dbReference type="PANTHER" id="PTHR44196">
    <property type="entry name" value="DEHYDROGENASE/REDUCTASE SDR FAMILY MEMBER 7B"/>
    <property type="match status" value="1"/>
</dbReference>
<dbReference type="Pfam" id="PF00106">
    <property type="entry name" value="adh_short"/>
    <property type="match status" value="1"/>
</dbReference>
<dbReference type="PANTHER" id="PTHR44196:SF1">
    <property type="entry name" value="DEHYDROGENASE_REDUCTASE SDR FAMILY MEMBER 7B"/>
    <property type="match status" value="1"/>
</dbReference>
<dbReference type="Proteomes" id="UP000443353">
    <property type="component" value="Unassembled WGS sequence"/>
</dbReference>
<keyword evidence="2" id="KW-0560">Oxidoreductase</keyword>
<evidence type="ECO:0000256" key="2">
    <source>
        <dbReference type="ARBA" id="ARBA00023002"/>
    </source>
</evidence>
<comment type="caution">
    <text evidence="5">The sequence shown here is derived from an EMBL/GenBank/DDBJ whole genome shotgun (WGS) entry which is preliminary data.</text>
</comment>
<organism evidence="5 6">
    <name type="scientific">Massilia cellulosiltytica</name>
    <dbReference type="NCBI Taxonomy" id="2683234"/>
    <lineage>
        <taxon>Bacteria</taxon>
        <taxon>Pseudomonadati</taxon>
        <taxon>Pseudomonadota</taxon>
        <taxon>Betaproteobacteria</taxon>
        <taxon>Burkholderiales</taxon>
        <taxon>Oxalobacteraceae</taxon>
        <taxon>Telluria group</taxon>
        <taxon>Massilia</taxon>
    </lineage>
</organism>
<evidence type="ECO:0000313" key="5">
    <source>
        <dbReference type="EMBL" id="MVW63396.1"/>
    </source>
</evidence>
<reference evidence="5 6" key="1">
    <citation type="submission" date="2019-12" db="EMBL/GenBank/DDBJ databases">
        <authorList>
            <person name="Li C."/>
            <person name="Zhao J."/>
        </authorList>
    </citation>
    <scope>NUCLEOTIDE SEQUENCE [LARGE SCALE GENOMIC DNA]</scope>
    <source>
        <strain evidence="5 6">NEAU-DD11</strain>
    </source>
</reference>
<dbReference type="AlphaFoldDB" id="A0A7X3G453"/>
<dbReference type="InterPro" id="IPR036291">
    <property type="entry name" value="NAD(P)-bd_dom_sf"/>
</dbReference>
<dbReference type="CDD" id="cd05233">
    <property type="entry name" value="SDR_c"/>
    <property type="match status" value="1"/>
</dbReference>
<evidence type="ECO:0000256" key="4">
    <source>
        <dbReference type="SAM" id="MobiDB-lite"/>
    </source>
</evidence>